<evidence type="ECO:0000256" key="3">
    <source>
        <dbReference type="ARBA" id="ARBA00023125"/>
    </source>
</evidence>
<protein>
    <submittedName>
        <fullName evidence="6">LysR family transcriptional regulator</fullName>
    </submittedName>
</protein>
<comment type="similarity">
    <text evidence="1">Belongs to the LysR transcriptional regulatory family.</text>
</comment>
<evidence type="ECO:0000256" key="4">
    <source>
        <dbReference type="ARBA" id="ARBA00023163"/>
    </source>
</evidence>
<keyword evidence="4" id="KW-0804">Transcription</keyword>
<proteinExistence type="inferred from homology"/>
<evidence type="ECO:0000256" key="1">
    <source>
        <dbReference type="ARBA" id="ARBA00009437"/>
    </source>
</evidence>
<dbReference type="Gene3D" id="1.10.10.10">
    <property type="entry name" value="Winged helix-like DNA-binding domain superfamily/Winged helix DNA-binding domain"/>
    <property type="match status" value="1"/>
</dbReference>
<dbReference type="InterPro" id="IPR000847">
    <property type="entry name" value="LysR_HTH_N"/>
</dbReference>
<dbReference type="EMBL" id="JAMTCC010000024">
    <property type="protein sequence ID" value="MCT7946542.1"/>
    <property type="molecule type" value="Genomic_DNA"/>
</dbReference>
<keyword evidence="7" id="KW-1185">Reference proteome</keyword>
<dbReference type="GO" id="GO:0003700">
    <property type="term" value="F:DNA-binding transcription factor activity"/>
    <property type="evidence" value="ECO:0007669"/>
    <property type="project" value="InterPro"/>
</dbReference>
<dbReference type="InterPro" id="IPR036388">
    <property type="entry name" value="WH-like_DNA-bd_sf"/>
</dbReference>
<keyword evidence="3" id="KW-0238">DNA-binding</keyword>
<dbReference type="PANTHER" id="PTHR30126:SF40">
    <property type="entry name" value="HTH-TYPE TRANSCRIPTIONAL REGULATOR GLTR"/>
    <property type="match status" value="1"/>
</dbReference>
<evidence type="ECO:0000313" key="6">
    <source>
        <dbReference type="EMBL" id="MCT7946542.1"/>
    </source>
</evidence>
<sequence length="64" mass="7282">MRHLKAFYVFHITAESSSYSKAAERLHITHGAVSKQIKLLESHLSQLLFYKQGCSGLVNLICYL</sequence>
<feature type="domain" description="HTH lysR-type" evidence="5">
    <location>
        <begin position="1"/>
        <end position="59"/>
    </location>
</feature>
<dbReference type="PANTHER" id="PTHR30126">
    <property type="entry name" value="HTH-TYPE TRANSCRIPTIONAL REGULATOR"/>
    <property type="match status" value="1"/>
</dbReference>
<dbReference type="GO" id="GO:0000976">
    <property type="term" value="F:transcription cis-regulatory region binding"/>
    <property type="evidence" value="ECO:0007669"/>
    <property type="project" value="TreeGrafter"/>
</dbReference>
<evidence type="ECO:0000259" key="5">
    <source>
        <dbReference type="PROSITE" id="PS50931"/>
    </source>
</evidence>
<dbReference type="InterPro" id="IPR036390">
    <property type="entry name" value="WH_DNA-bd_sf"/>
</dbReference>
<accession>A0A9X2WWU8</accession>
<evidence type="ECO:0000256" key="2">
    <source>
        <dbReference type="ARBA" id="ARBA00023015"/>
    </source>
</evidence>
<evidence type="ECO:0000313" key="7">
    <source>
        <dbReference type="Proteomes" id="UP001155604"/>
    </source>
</evidence>
<keyword evidence="2" id="KW-0805">Transcription regulation</keyword>
<name>A0A9X2WWU8_9GAMM</name>
<dbReference type="PRINTS" id="PR00039">
    <property type="entry name" value="HTHLYSR"/>
</dbReference>
<gene>
    <name evidence="6" type="ORF">NE536_14350</name>
</gene>
<comment type="caution">
    <text evidence="6">The sequence shown here is derived from an EMBL/GenBank/DDBJ whole genome shotgun (WGS) entry which is preliminary data.</text>
</comment>
<dbReference type="PROSITE" id="PS50931">
    <property type="entry name" value="HTH_LYSR"/>
    <property type="match status" value="1"/>
</dbReference>
<dbReference type="AlphaFoldDB" id="A0A9X2WWU8"/>
<dbReference type="SUPFAM" id="SSF46785">
    <property type="entry name" value="Winged helix' DNA-binding domain"/>
    <property type="match status" value="1"/>
</dbReference>
<organism evidence="6 7">
    <name type="scientific">Shewanella septentrionalis</name>
    <dbReference type="NCBI Taxonomy" id="2952223"/>
    <lineage>
        <taxon>Bacteria</taxon>
        <taxon>Pseudomonadati</taxon>
        <taxon>Pseudomonadota</taxon>
        <taxon>Gammaproteobacteria</taxon>
        <taxon>Alteromonadales</taxon>
        <taxon>Shewanellaceae</taxon>
        <taxon>Shewanella</taxon>
    </lineage>
</organism>
<reference evidence="6" key="1">
    <citation type="journal article" date="2023" name="Int. J. Syst. Evol. Microbiol.">
        <title>&lt;i&gt;Shewanella septentrionalis&lt;/i&gt; sp. nov. and &lt;i&gt;Shewanella holmiensis&lt;/i&gt; sp. nov., isolated from Baltic Sea water and sediments.</title>
        <authorList>
            <person name="Martin-Rodriguez A.J."/>
            <person name="Thorell K."/>
            <person name="Joffre E."/>
            <person name="Jensie-Markopoulos S."/>
            <person name="Moore E.R.B."/>
            <person name="Sjoling A."/>
        </authorList>
    </citation>
    <scope>NUCLEOTIDE SEQUENCE</scope>
    <source>
        <strain evidence="6">SP1W3</strain>
    </source>
</reference>
<dbReference type="Proteomes" id="UP001155604">
    <property type="component" value="Unassembled WGS sequence"/>
</dbReference>
<dbReference type="Pfam" id="PF00126">
    <property type="entry name" value="HTH_1"/>
    <property type="match status" value="1"/>
</dbReference>